<organism evidence="1 2">
    <name type="scientific">Streptomyces mesophilus</name>
    <dbReference type="NCBI Taxonomy" id="1775132"/>
    <lineage>
        <taxon>Bacteria</taxon>
        <taxon>Bacillati</taxon>
        <taxon>Actinomycetota</taxon>
        <taxon>Actinomycetes</taxon>
        <taxon>Kitasatosporales</taxon>
        <taxon>Streptomycetaceae</taxon>
        <taxon>Streptomyces</taxon>
    </lineage>
</organism>
<comment type="caution">
    <text evidence="1">The sequence shown here is derived from an EMBL/GenBank/DDBJ whole genome shotgun (WGS) entry which is preliminary data.</text>
</comment>
<dbReference type="EMBL" id="JAAKZW010000004">
    <property type="protein sequence ID" value="NGO74650.1"/>
    <property type="molecule type" value="Genomic_DNA"/>
</dbReference>
<evidence type="ECO:0000313" key="2">
    <source>
        <dbReference type="Proteomes" id="UP000481109"/>
    </source>
</evidence>
<dbReference type="AlphaFoldDB" id="A0A6G4XCR3"/>
<protein>
    <recommendedName>
        <fullName evidence="3">Secreted protein</fullName>
    </recommendedName>
</protein>
<accession>A0A6G4XCR3</accession>
<evidence type="ECO:0008006" key="3">
    <source>
        <dbReference type="Google" id="ProtNLM"/>
    </source>
</evidence>
<reference evidence="1 2" key="1">
    <citation type="submission" date="2020-02" db="EMBL/GenBank/DDBJ databases">
        <title>Whole-genome analyses of novel actinobacteria.</title>
        <authorList>
            <person name="Sahin N."/>
            <person name="Tokatli A."/>
        </authorList>
    </citation>
    <scope>NUCLEOTIDE SEQUENCE [LARGE SCALE GENOMIC DNA]</scope>
    <source>
        <strain evidence="1 2">YC504</strain>
    </source>
</reference>
<name>A0A6G4XCR3_9ACTN</name>
<dbReference type="Proteomes" id="UP000481109">
    <property type="component" value="Unassembled WGS sequence"/>
</dbReference>
<sequence length="892" mass="95471">MLDVYEAIQQGKAELAAQYVVKLDLAERRSCMGLLKKLRSANRGVWNWQNRERTRALAVAGAGCQTGAAAAAAWLASRDTLWTEPPHALLLDVLAERDPAWLADVAHRLAERPRSAGIPYDLMAGLVGRSGCAAPTTESYVHGWMFSHFRSRKGSLLTRLRHDPDLTRLMAAFFVTPDVGSYAQFTFPGEPGQNTWPEALALLTRDGVLDRPTMIASSLARLLRGGRQMDERMFLRLLEELAPTRAEQLAHLADWTALAADASSPVAAHAQSVLGALALDGGLSDGRLADVSRAMLFRTEKKLVRAQLVLLGKVLKARPTAAGELLPAVAEAFAHPDTDAQERALKLVGRHTEALDRMQLAELATAAELLTPGLRGGAAEILGQAIGEGDELPYAYEEFLPPAPEWTPVSPAGATPAEVAEDVSVLLAGAPNDLVTFERALDGLMRQAARDRAALTDALRPVVEGRRWWEHIGSWIERQDSFHFLASGIEIVVAAVLGRLRMEVLHRRAQHTSSGASATRGGPAAVHDARCWEAAHRIHSDPSPFLLAPPTDSSGAIEAAILVERLEEYTRFGARVGEMDFGQALLRVRFEGPSGIDGATGAGVPSGPDGPAGDAQLSALAARADALGTSHGTRLAQHLREGSLPAPASHREHREVYRARTVLVDLGELPGLRERFSGPLARLGRPVTPAEPDHSPVTHYRHLLAVLPAQPELVAARLLHFMSGVACHNFGPQQGYLPALAEAPGPAGQAVHLSVAYGLAARRPQDRLEAVDALLVLAARGVLDPERLGADIAELSELTLIKPGRFADGLRAGAGTGAYATVWAILRSALPGLLTQENLPAKALGDFLEVGADCAERCGARAEIPELTERAGRTGTSRVQNQARRLHRALGG</sequence>
<evidence type="ECO:0000313" key="1">
    <source>
        <dbReference type="EMBL" id="NGO74650.1"/>
    </source>
</evidence>
<keyword evidence="2" id="KW-1185">Reference proteome</keyword>
<gene>
    <name evidence="1" type="ORF">G6045_02955</name>
</gene>
<proteinExistence type="predicted"/>